<accession>A0A0F7ZPL9</accession>
<dbReference type="InterPro" id="IPR029058">
    <property type="entry name" value="AB_hydrolase_fold"/>
</dbReference>
<dbReference type="PANTHER" id="PTHR48081:SF31">
    <property type="entry name" value="STERYL ACETYL HYDROLASE MUG81-RELATED"/>
    <property type="match status" value="1"/>
</dbReference>
<dbReference type="PANTHER" id="PTHR48081">
    <property type="entry name" value="AB HYDROLASE SUPERFAMILY PROTEIN C4A8.06C"/>
    <property type="match status" value="1"/>
</dbReference>
<proteinExistence type="predicted"/>
<protein>
    <recommendedName>
        <fullName evidence="2">Alpha/beta hydrolase fold-3 domain-containing protein</fullName>
    </recommendedName>
</protein>
<gene>
    <name evidence="3" type="ORF">HIM_04887</name>
</gene>
<keyword evidence="4" id="KW-1185">Reference proteome</keyword>
<reference evidence="3 4" key="1">
    <citation type="journal article" date="2014" name="Genome Biol. Evol.">
        <title>Comparative genomics and transcriptomics analyses reveal divergent lifestyle features of nematode endoparasitic fungus Hirsutella minnesotensis.</title>
        <authorList>
            <person name="Lai Y."/>
            <person name="Liu K."/>
            <person name="Zhang X."/>
            <person name="Zhang X."/>
            <person name="Li K."/>
            <person name="Wang N."/>
            <person name="Shu C."/>
            <person name="Wu Y."/>
            <person name="Wang C."/>
            <person name="Bushley K.E."/>
            <person name="Xiang M."/>
            <person name="Liu X."/>
        </authorList>
    </citation>
    <scope>NUCLEOTIDE SEQUENCE [LARGE SCALE GENOMIC DNA]</scope>
    <source>
        <strain evidence="3 4">3608</strain>
    </source>
</reference>
<dbReference type="GO" id="GO:0016787">
    <property type="term" value="F:hydrolase activity"/>
    <property type="evidence" value="ECO:0007669"/>
    <property type="project" value="UniProtKB-KW"/>
</dbReference>
<dbReference type="Gene3D" id="3.40.50.1820">
    <property type="entry name" value="alpha/beta hydrolase"/>
    <property type="match status" value="1"/>
</dbReference>
<dbReference type="Pfam" id="PF07859">
    <property type="entry name" value="Abhydrolase_3"/>
    <property type="match status" value="1"/>
</dbReference>
<dbReference type="InterPro" id="IPR050300">
    <property type="entry name" value="GDXG_lipolytic_enzyme"/>
</dbReference>
<evidence type="ECO:0000259" key="2">
    <source>
        <dbReference type="Pfam" id="PF07859"/>
    </source>
</evidence>
<evidence type="ECO:0000313" key="3">
    <source>
        <dbReference type="EMBL" id="KJZ75730.1"/>
    </source>
</evidence>
<dbReference type="AlphaFoldDB" id="A0A0F7ZPL9"/>
<organism evidence="3 4">
    <name type="scientific">Hirsutella minnesotensis 3608</name>
    <dbReference type="NCBI Taxonomy" id="1043627"/>
    <lineage>
        <taxon>Eukaryota</taxon>
        <taxon>Fungi</taxon>
        <taxon>Dikarya</taxon>
        <taxon>Ascomycota</taxon>
        <taxon>Pezizomycotina</taxon>
        <taxon>Sordariomycetes</taxon>
        <taxon>Hypocreomycetidae</taxon>
        <taxon>Hypocreales</taxon>
        <taxon>Ophiocordycipitaceae</taxon>
        <taxon>Hirsutella</taxon>
    </lineage>
</organism>
<dbReference type="Proteomes" id="UP000054481">
    <property type="component" value="Unassembled WGS sequence"/>
</dbReference>
<evidence type="ECO:0000313" key="4">
    <source>
        <dbReference type="Proteomes" id="UP000054481"/>
    </source>
</evidence>
<sequence>MDLAAQREPELSSKELLRLYARLASLIPLRLSIYLARYAAFALRHHFPVKYYLVCALVRLLFKSFSPREQRYLFPSSRHLYEEWIDKKAKACQDPLTRKRLVRDIQPLESVNSAILWIGDRQIATKFVLFFHGGAYSMPLGRGHTEWCWNAYVGPGIDAGVEVAVGVLQYSLLADGRFPIQLRQAAAALGALLDAGVQPEDIIIGGDSAGGNLTLQLLGHLIHPHPGVRRIDLARPLAGTFIVSPWLSCNTSRRSYREYGADMLTAGLVKDISKSYFGGERGFEEARAGENPWAAPLDGDKNWLSGLDKLVSSVYVTAGGREALANDARDLVTTVKGLHAGLDVRFDEAENEAHDFIWVEGFLGEVGDATIRMKDWFMTAVLSREC</sequence>
<dbReference type="OrthoDB" id="2152029at2759"/>
<feature type="domain" description="Alpha/beta hydrolase fold-3" evidence="2">
    <location>
        <begin position="128"/>
        <end position="357"/>
    </location>
</feature>
<keyword evidence="1" id="KW-0378">Hydrolase</keyword>
<dbReference type="SUPFAM" id="SSF53474">
    <property type="entry name" value="alpha/beta-Hydrolases"/>
    <property type="match status" value="1"/>
</dbReference>
<evidence type="ECO:0000256" key="1">
    <source>
        <dbReference type="ARBA" id="ARBA00022801"/>
    </source>
</evidence>
<dbReference type="EMBL" id="KQ030515">
    <property type="protein sequence ID" value="KJZ75730.1"/>
    <property type="molecule type" value="Genomic_DNA"/>
</dbReference>
<dbReference type="InterPro" id="IPR013094">
    <property type="entry name" value="AB_hydrolase_3"/>
</dbReference>
<name>A0A0F7ZPL9_9HYPO</name>